<organism evidence="2 3">
    <name type="scientific">Bifidobacterium tissieri</name>
    <dbReference type="NCBI Taxonomy" id="1630162"/>
    <lineage>
        <taxon>Bacteria</taxon>
        <taxon>Bacillati</taxon>
        <taxon>Actinomycetota</taxon>
        <taxon>Actinomycetes</taxon>
        <taxon>Bifidobacteriales</taxon>
        <taxon>Bifidobacteriaceae</taxon>
        <taxon>Bifidobacterium</taxon>
    </lineage>
</organism>
<comment type="caution">
    <text evidence="2">The sequence shown here is derived from an EMBL/GenBank/DDBJ whole genome shotgun (WGS) entry which is preliminary data.</text>
</comment>
<dbReference type="RefSeq" id="WP_150380388.1">
    <property type="nucleotide sequence ID" value="NZ_RZUI01000001.1"/>
</dbReference>
<evidence type="ECO:0000256" key="1">
    <source>
        <dbReference type="SAM" id="MobiDB-lite"/>
    </source>
</evidence>
<feature type="compositionally biased region" description="Basic and acidic residues" evidence="1">
    <location>
        <begin position="137"/>
        <end position="160"/>
    </location>
</feature>
<evidence type="ECO:0000313" key="2">
    <source>
        <dbReference type="EMBL" id="KAA8831971.1"/>
    </source>
</evidence>
<sequence>MTSDAADAGGWSDVDWAAVESDEWYEDEEEAAEPPVVVPTLRGAFEEMAASTVNHVDWAPRTRESYRNALSRLMAGYGSRPVSDVSPDDVAGVSILGMSLHSLVIYRHALDLLFGYAHERYGTPPASEYTDGLPTWEDDRREYANRRTGNDDARNRHATE</sequence>
<evidence type="ECO:0008006" key="4">
    <source>
        <dbReference type="Google" id="ProtNLM"/>
    </source>
</evidence>
<dbReference type="AlphaFoldDB" id="A0A5M9ZWF7"/>
<proteinExistence type="predicted"/>
<dbReference type="Proteomes" id="UP000412028">
    <property type="component" value="Unassembled WGS sequence"/>
</dbReference>
<name>A0A5M9ZWF7_9BIFI</name>
<gene>
    <name evidence="2" type="ORF">EMO89_00130</name>
</gene>
<protein>
    <recommendedName>
        <fullName evidence="4">Integrase</fullName>
    </recommendedName>
</protein>
<feature type="region of interest" description="Disordered" evidence="1">
    <location>
        <begin position="124"/>
        <end position="160"/>
    </location>
</feature>
<dbReference type="EMBL" id="RZUI01000001">
    <property type="protein sequence ID" value="KAA8831971.1"/>
    <property type="molecule type" value="Genomic_DNA"/>
</dbReference>
<accession>A0A5M9ZWF7</accession>
<reference evidence="2 3" key="1">
    <citation type="journal article" date="2019" name="Syst. Appl. Microbiol.">
        <title>Characterization of Bifidobacterium species in feaces of the Egyptian fruit bat: Description of B. vespertilionis sp. nov. and B. rousetti sp. nov.</title>
        <authorList>
            <person name="Modesto M."/>
            <person name="Satti M."/>
            <person name="Watanabe K."/>
            <person name="Puglisi E."/>
            <person name="Morelli L."/>
            <person name="Huang C.-H."/>
            <person name="Liou J.-S."/>
            <person name="Miyashita M."/>
            <person name="Tamura T."/>
            <person name="Saito S."/>
            <person name="Mori K."/>
            <person name="Huang L."/>
            <person name="Sciavilla P."/>
            <person name="Sandri C."/>
            <person name="Spiezio C."/>
            <person name="Vitali F."/>
            <person name="Cavalieri D."/>
            <person name="Perpetuini G."/>
            <person name="Tofalo R."/>
            <person name="Bonetti A."/>
            <person name="Arita M."/>
            <person name="Mattarelli P."/>
        </authorList>
    </citation>
    <scope>NUCLEOTIDE SEQUENCE [LARGE SCALE GENOMIC DNA]</scope>
    <source>
        <strain evidence="2 3">RST7</strain>
    </source>
</reference>
<evidence type="ECO:0000313" key="3">
    <source>
        <dbReference type="Proteomes" id="UP000412028"/>
    </source>
</evidence>